<dbReference type="PROSITE" id="PS50013">
    <property type="entry name" value="CHROMO_2"/>
    <property type="match status" value="1"/>
</dbReference>
<evidence type="ECO:0000313" key="4">
    <source>
        <dbReference type="Proteomes" id="UP000694569"/>
    </source>
</evidence>
<dbReference type="Pfam" id="PF00385">
    <property type="entry name" value="Chromo"/>
    <property type="match status" value="1"/>
</dbReference>
<dbReference type="Proteomes" id="UP000694569">
    <property type="component" value="Unplaced"/>
</dbReference>
<dbReference type="Ensembl" id="ENSLLET00000039608.1">
    <property type="protein sequence ID" value="ENSLLEP00000038121.1"/>
    <property type="gene ID" value="ENSLLEG00000024153.1"/>
</dbReference>
<dbReference type="InterPro" id="IPR023780">
    <property type="entry name" value="Chromo_domain"/>
</dbReference>
<dbReference type="Gene3D" id="2.40.50.40">
    <property type="match status" value="1"/>
</dbReference>
<keyword evidence="4" id="KW-1185">Reference proteome</keyword>
<accession>A0A8C5QJ45</accession>
<dbReference type="OrthoDB" id="5376140at2759"/>
<name>A0A8C5QJ45_9ANUR</name>
<dbReference type="InterPro" id="IPR016197">
    <property type="entry name" value="Chromo-like_dom_sf"/>
</dbReference>
<dbReference type="GeneTree" id="ENSGT00960000189474"/>
<protein>
    <recommendedName>
        <fullName evidence="2">Chromo domain-containing protein</fullName>
    </recommendedName>
</protein>
<evidence type="ECO:0000313" key="3">
    <source>
        <dbReference type="Ensembl" id="ENSLLEP00000038121.1"/>
    </source>
</evidence>
<feature type="domain" description="Chromo" evidence="2">
    <location>
        <begin position="1"/>
        <end position="59"/>
    </location>
</feature>
<dbReference type="AlphaFoldDB" id="A0A8C5QJ45"/>
<dbReference type="InterPro" id="IPR000953">
    <property type="entry name" value="Chromo/chromo_shadow_dom"/>
</dbReference>
<dbReference type="GO" id="GO:0005634">
    <property type="term" value="C:nucleus"/>
    <property type="evidence" value="ECO:0007669"/>
    <property type="project" value="UniProtKB-SubCell"/>
</dbReference>
<dbReference type="SUPFAM" id="SSF54160">
    <property type="entry name" value="Chromo domain-like"/>
    <property type="match status" value="1"/>
</dbReference>
<reference evidence="3" key="1">
    <citation type="submission" date="2025-08" db="UniProtKB">
        <authorList>
            <consortium name="Ensembl"/>
        </authorList>
    </citation>
    <scope>IDENTIFICATION</scope>
</reference>
<proteinExistence type="predicted"/>
<comment type="subcellular location">
    <subcellularLocation>
        <location evidence="1">Nucleus</location>
    </subcellularLocation>
</comment>
<sequence>MLLSQIVVPNLYLNFGEYLVHWKGYGPADHTWVSLRDIHAPRLLSAFHRRFPVKPAPDRPVGVPRVGGAVSPRRLARLRCPPPAVLGSASSPQPFLASCARVPPVPAALGDCRRRVACDIITPPTWVPPHHVTLVTNQTAGRTQKGFY</sequence>
<organism evidence="3 4">
    <name type="scientific">Leptobrachium leishanense</name>
    <name type="common">Leishan spiny toad</name>
    <dbReference type="NCBI Taxonomy" id="445787"/>
    <lineage>
        <taxon>Eukaryota</taxon>
        <taxon>Metazoa</taxon>
        <taxon>Chordata</taxon>
        <taxon>Craniata</taxon>
        <taxon>Vertebrata</taxon>
        <taxon>Euteleostomi</taxon>
        <taxon>Amphibia</taxon>
        <taxon>Batrachia</taxon>
        <taxon>Anura</taxon>
        <taxon>Pelobatoidea</taxon>
        <taxon>Megophryidae</taxon>
        <taxon>Leptobrachium</taxon>
    </lineage>
</organism>
<reference evidence="3" key="2">
    <citation type="submission" date="2025-09" db="UniProtKB">
        <authorList>
            <consortium name="Ensembl"/>
        </authorList>
    </citation>
    <scope>IDENTIFICATION</scope>
</reference>
<evidence type="ECO:0000259" key="2">
    <source>
        <dbReference type="PROSITE" id="PS50013"/>
    </source>
</evidence>
<evidence type="ECO:0000256" key="1">
    <source>
        <dbReference type="ARBA" id="ARBA00004123"/>
    </source>
</evidence>